<feature type="transmembrane region" description="Helical" evidence="6">
    <location>
        <begin position="15"/>
        <end position="37"/>
    </location>
</feature>
<comment type="similarity">
    <text evidence="1 6">Belongs to the glycosyltransferase 37 family.</text>
</comment>
<keyword evidence="6" id="KW-0812">Transmembrane</keyword>
<sequence length="540" mass="61572">MAGPREPGKEPMGPFWHKMLIVMCVGCILLFSFFTLMDMANVMTRGKARCSNPIQELNSQQFSKASIPPKDDETCVARTQHLLYRKDPQRFTASAELDAAWKRYGELHRACSFQKNLTHVFLHEREMKAHDDCNYLIMVEGAFGLGNHFLSLISAFTYALATDRVFLIDSRSLFAKLLCDPFPGSSWLLPVDFPYEEVATAPAFIHAIGSEFRDVDLLCLHLEHIQSWGDSQFFCDQNQLFLMDVQWLGWLSNQYFVTRLLMIPSLWERLHPIFPSTEDQVFFHLSHRLLLPHNDIWARILREYWSYISGSRTRVGLQIRLHGRNDPGAFDEEVLERILQCLHSEKVLPELVEKENIEALSGFFLKRREGELTSADIAVLVASLQIRFYESLRDSYGALPNAESAMIRFHTVSHLGRQDYTVQQAQIAFVEMWLLSFSDVLLTSPYSTFGYIPQAIGGLKPIILNIQGGNITANGPQACFRGQSMEPCTHFPQDLACRGSNETAGHSNWIQNHIKECQDKEGGLQLVDHAEDPSSAHLRE</sequence>
<keyword evidence="6" id="KW-1133">Transmembrane helix</keyword>
<protein>
    <recommendedName>
        <fullName evidence="6">Fucosyltransferase</fullName>
        <ecNumber evidence="6">2.4.1.-</ecNumber>
    </recommendedName>
</protein>
<name>A0ABP0U9R4_9BRYO</name>
<keyword evidence="3 6" id="KW-0808">Transferase</keyword>
<evidence type="ECO:0000313" key="7">
    <source>
        <dbReference type="EMBL" id="CAK9215995.1"/>
    </source>
</evidence>
<evidence type="ECO:0000256" key="6">
    <source>
        <dbReference type="RuleBase" id="RU367004"/>
    </source>
</evidence>
<comment type="function">
    <text evidence="6">May be involved in cell wall biosynthesis.</text>
</comment>
<dbReference type="PANTHER" id="PTHR31889">
    <property type="entry name" value="FUCOSYLTRANSFERASE 2-RELATED"/>
    <property type="match status" value="1"/>
</dbReference>
<comment type="caution">
    <text evidence="6">Lacks conserved residue(s) required for the propagation of feature annotation.</text>
</comment>
<dbReference type="Gene3D" id="3.40.50.11340">
    <property type="match status" value="1"/>
</dbReference>
<accession>A0ABP0U9R4</accession>
<keyword evidence="4" id="KW-0325">Glycoprotein</keyword>
<reference evidence="7" key="1">
    <citation type="submission" date="2024-02" db="EMBL/GenBank/DDBJ databases">
        <authorList>
            <consortium name="ELIXIR-Norway"/>
            <consortium name="Elixir Norway"/>
        </authorList>
    </citation>
    <scope>NUCLEOTIDE SEQUENCE</scope>
</reference>
<feature type="transmembrane region" description="Helical" evidence="6">
    <location>
        <begin position="135"/>
        <end position="161"/>
    </location>
</feature>
<evidence type="ECO:0000256" key="3">
    <source>
        <dbReference type="ARBA" id="ARBA00022679"/>
    </source>
</evidence>
<dbReference type="InterPro" id="IPR004938">
    <property type="entry name" value="XG_FTase"/>
</dbReference>
<keyword evidence="2 6" id="KW-0328">Glycosyltransferase</keyword>
<organism evidence="7 8">
    <name type="scientific">Sphagnum troendelagicum</name>
    <dbReference type="NCBI Taxonomy" id="128251"/>
    <lineage>
        <taxon>Eukaryota</taxon>
        <taxon>Viridiplantae</taxon>
        <taxon>Streptophyta</taxon>
        <taxon>Embryophyta</taxon>
        <taxon>Bryophyta</taxon>
        <taxon>Sphagnophytina</taxon>
        <taxon>Sphagnopsida</taxon>
        <taxon>Sphagnales</taxon>
        <taxon>Sphagnaceae</taxon>
        <taxon>Sphagnum</taxon>
    </lineage>
</organism>
<evidence type="ECO:0000256" key="2">
    <source>
        <dbReference type="ARBA" id="ARBA00022676"/>
    </source>
</evidence>
<evidence type="ECO:0000256" key="4">
    <source>
        <dbReference type="ARBA" id="ARBA00023180"/>
    </source>
</evidence>
<evidence type="ECO:0000256" key="1">
    <source>
        <dbReference type="ARBA" id="ARBA00010481"/>
    </source>
</evidence>
<keyword evidence="6" id="KW-0333">Golgi apparatus</keyword>
<keyword evidence="8" id="KW-1185">Reference proteome</keyword>
<gene>
    <name evidence="7" type="ORF">CSSPTR1EN2_LOCUS13144</name>
</gene>
<dbReference type="EMBL" id="OZ019894">
    <property type="protein sequence ID" value="CAK9215995.1"/>
    <property type="molecule type" value="Genomic_DNA"/>
</dbReference>
<dbReference type="EC" id="2.4.1.-" evidence="6"/>
<evidence type="ECO:0000256" key="5">
    <source>
        <dbReference type="ARBA" id="ARBA00023316"/>
    </source>
</evidence>
<dbReference type="PANTHER" id="PTHR31889:SF85">
    <property type="entry name" value="FUCOSYLTRANSFERASE"/>
    <property type="match status" value="1"/>
</dbReference>
<comment type="subcellular location">
    <subcellularLocation>
        <location evidence="6">Golgi apparatus</location>
        <location evidence="6">Golgi stack membrane</location>
        <topology evidence="6">Single-pass type II membrane protein</topology>
    </subcellularLocation>
</comment>
<keyword evidence="6" id="KW-0472">Membrane</keyword>
<proteinExistence type="inferred from homology"/>
<dbReference type="Pfam" id="PF03254">
    <property type="entry name" value="XG_FTase"/>
    <property type="match status" value="2"/>
</dbReference>
<dbReference type="Proteomes" id="UP001497512">
    <property type="component" value="Chromosome 2"/>
</dbReference>
<keyword evidence="5 6" id="KW-0961">Cell wall biogenesis/degradation</keyword>
<evidence type="ECO:0000313" key="8">
    <source>
        <dbReference type="Proteomes" id="UP001497512"/>
    </source>
</evidence>